<dbReference type="GO" id="GO:0006559">
    <property type="term" value="P:L-phenylalanine catabolic process"/>
    <property type="evidence" value="ECO:0007669"/>
    <property type="project" value="TreeGrafter"/>
</dbReference>
<dbReference type="SUPFAM" id="SSF52833">
    <property type="entry name" value="Thioredoxin-like"/>
    <property type="match status" value="1"/>
</dbReference>
<reference evidence="3 4" key="1">
    <citation type="journal article" date="2012" name="Appl. Environ. Microbiol.">
        <title>Draft genome sequence of a psychrotolerant sulfur-oxidizing bacterium, Sulfuricella denitrificans skB26, and proteomic insights into cold adaptation.</title>
        <authorList>
            <person name="Watanabe T."/>
            <person name="Kojima H."/>
            <person name="Fukui M."/>
        </authorList>
    </citation>
    <scope>NUCLEOTIDE SEQUENCE [LARGE SCALE GENOMIC DNA]</scope>
    <source>
        <strain evidence="4">skB26</strain>
    </source>
</reference>
<dbReference type="GO" id="GO:0006749">
    <property type="term" value="P:glutathione metabolic process"/>
    <property type="evidence" value="ECO:0007669"/>
    <property type="project" value="TreeGrafter"/>
</dbReference>
<dbReference type="PANTHER" id="PTHR42673:SF4">
    <property type="entry name" value="MALEYLACETOACETATE ISOMERASE"/>
    <property type="match status" value="1"/>
</dbReference>
<dbReference type="GO" id="GO:0016034">
    <property type="term" value="F:maleylacetoacetate isomerase activity"/>
    <property type="evidence" value="ECO:0007669"/>
    <property type="project" value="TreeGrafter"/>
</dbReference>
<dbReference type="InterPro" id="IPR004045">
    <property type="entry name" value="Glutathione_S-Trfase_N"/>
</dbReference>
<dbReference type="InterPro" id="IPR036282">
    <property type="entry name" value="Glutathione-S-Trfase_C_sf"/>
</dbReference>
<dbReference type="PROSITE" id="PS50404">
    <property type="entry name" value="GST_NTER"/>
    <property type="match status" value="1"/>
</dbReference>
<dbReference type="KEGG" id="sdr:SCD_n00786"/>
<dbReference type="OrthoDB" id="8634103at2"/>
<feature type="domain" description="GST C-terminal" evidence="2">
    <location>
        <begin position="83"/>
        <end position="203"/>
    </location>
</feature>
<dbReference type="eggNOG" id="COG0625">
    <property type="taxonomic scope" value="Bacteria"/>
</dbReference>
<dbReference type="AlphaFoldDB" id="S6B1S8"/>
<dbReference type="PROSITE" id="PS50405">
    <property type="entry name" value="GST_CTER"/>
    <property type="match status" value="1"/>
</dbReference>
<keyword evidence="4" id="KW-1185">Reference proteome</keyword>
<dbReference type="Gene3D" id="3.40.30.10">
    <property type="entry name" value="Glutaredoxin"/>
    <property type="match status" value="1"/>
</dbReference>
<evidence type="ECO:0000313" key="4">
    <source>
        <dbReference type="Proteomes" id="UP000015559"/>
    </source>
</evidence>
<proteinExistence type="predicted"/>
<evidence type="ECO:0000259" key="1">
    <source>
        <dbReference type="PROSITE" id="PS50404"/>
    </source>
</evidence>
<feature type="domain" description="GST N-terminal" evidence="1">
    <location>
        <begin position="1"/>
        <end position="78"/>
    </location>
</feature>
<dbReference type="SFLD" id="SFLDS00019">
    <property type="entry name" value="Glutathione_Transferase_(cytos"/>
    <property type="match status" value="1"/>
</dbReference>
<dbReference type="Pfam" id="PF13410">
    <property type="entry name" value="GST_C_2"/>
    <property type="match status" value="1"/>
</dbReference>
<protein>
    <submittedName>
        <fullName evidence="3">Glutathione S-transferase-like protein</fullName>
    </submittedName>
</protein>
<evidence type="ECO:0000313" key="3">
    <source>
        <dbReference type="EMBL" id="BAN34627.1"/>
    </source>
</evidence>
<dbReference type="RefSeq" id="WP_009206426.1">
    <property type="nucleotide sequence ID" value="NC_022357.1"/>
</dbReference>
<dbReference type="HOGENOM" id="CLU_011226_12_2_4"/>
<dbReference type="Proteomes" id="UP000015559">
    <property type="component" value="Chromosome"/>
</dbReference>
<dbReference type="NCBIfam" id="NF007682">
    <property type="entry name" value="PRK10357.1"/>
    <property type="match status" value="1"/>
</dbReference>
<dbReference type="InterPro" id="IPR010987">
    <property type="entry name" value="Glutathione-S-Trfase_C-like"/>
</dbReference>
<dbReference type="InterPro" id="IPR036249">
    <property type="entry name" value="Thioredoxin-like_sf"/>
</dbReference>
<dbReference type="GO" id="GO:0004364">
    <property type="term" value="F:glutathione transferase activity"/>
    <property type="evidence" value="ECO:0007669"/>
    <property type="project" value="TreeGrafter"/>
</dbReference>
<evidence type="ECO:0000259" key="2">
    <source>
        <dbReference type="PROSITE" id="PS50405"/>
    </source>
</evidence>
<dbReference type="InterPro" id="IPR040079">
    <property type="entry name" value="Glutathione_S-Trfase"/>
</dbReference>
<accession>S6B1S8</accession>
<dbReference type="SUPFAM" id="SSF47616">
    <property type="entry name" value="GST C-terminal domain-like"/>
    <property type="match status" value="1"/>
</dbReference>
<gene>
    <name evidence="3" type="ORF">SCD_n00786</name>
</gene>
<dbReference type="Pfam" id="PF13409">
    <property type="entry name" value="GST_N_2"/>
    <property type="match status" value="1"/>
</dbReference>
<dbReference type="EMBL" id="AP013066">
    <property type="protein sequence ID" value="BAN34627.1"/>
    <property type="molecule type" value="Genomic_DNA"/>
</dbReference>
<sequence length="203" mass="23110">MKLIMTPTSPFARKVRIVLAEKRIEYEQVIDSPWEADSHVPDYNPLGMVPVLVLDDNHTLFDSRVIAEYLDTVSPVSQLIPKDSRQRLSVRRWEALADGVSDAAAAIYIEKKRPESQQSPAWILRQEQKVFRGLEAMAEELGEKNWCTGEFFNLSDIATGCAMGYLDLRFPEIEWRKAHPVLARLADKLSQRPSFKETLPPSA</sequence>
<dbReference type="CDD" id="cd03205">
    <property type="entry name" value="GST_C_6"/>
    <property type="match status" value="1"/>
</dbReference>
<dbReference type="Gene3D" id="1.20.1050.10">
    <property type="match status" value="1"/>
</dbReference>
<name>S6B1S8_SULDS</name>
<organism evidence="3 4">
    <name type="scientific">Sulfuricella denitrificans (strain DSM 22764 / NBRC 105220 / skB26)</name>
    <dbReference type="NCBI Taxonomy" id="1163617"/>
    <lineage>
        <taxon>Bacteria</taxon>
        <taxon>Pseudomonadati</taxon>
        <taxon>Pseudomonadota</taxon>
        <taxon>Betaproteobacteria</taxon>
        <taxon>Nitrosomonadales</taxon>
        <taxon>Sulfuricellaceae</taxon>
        <taxon>Sulfuricella</taxon>
    </lineage>
</organism>
<dbReference type="STRING" id="1163617.SCD_n00786"/>
<keyword evidence="3" id="KW-0808">Transferase</keyword>
<dbReference type="PANTHER" id="PTHR42673">
    <property type="entry name" value="MALEYLACETOACETATE ISOMERASE"/>
    <property type="match status" value="1"/>
</dbReference>